<evidence type="ECO:0000256" key="1">
    <source>
        <dbReference type="ARBA" id="ARBA00023157"/>
    </source>
</evidence>
<dbReference type="AlphaFoldDB" id="A0A8C2SX83"/>
<organism evidence="3 4">
    <name type="scientific">Coturnix japonica</name>
    <name type="common">Japanese quail</name>
    <name type="synonym">Coturnix coturnix japonica</name>
    <dbReference type="NCBI Taxonomy" id="93934"/>
    <lineage>
        <taxon>Eukaryota</taxon>
        <taxon>Metazoa</taxon>
        <taxon>Chordata</taxon>
        <taxon>Craniata</taxon>
        <taxon>Vertebrata</taxon>
        <taxon>Euteleostomi</taxon>
        <taxon>Archelosauria</taxon>
        <taxon>Archosauria</taxon>
        <taxon>Dinosauria</taxon>
        <taxon>Saurischia</taxon>
        <taxon>Theropoda</taxon>
        <taxon>Coelurosauria</taxon>
        <taxon>Aves</taxon>
        <taxon>Neognathae</taxon>
        <taxon>Galloanserae</taxon>
        <taxon>Galliformes</taxon>
        <taxon>Phasianidae</taxon>
        <taxon>Perdicinae</taxon>
        <taxon>Coturnix</taxon>
    </lineage>
</organism>
<gene>
    <name evidence="3" type="primary">LOC107307240</name>
</gene>
<dbReference type="Pfam" id="PF00059">
    <property type="entry name" value="Lectin_C"/>
    <property type="match status" value="1"/>
</dbReference>
<evidence type="ECO:0000313" key="3">
    <source>
        <dbReference type="Ensembl" id="ENSCJPP00005005163.1"/>
    </source>
</evidence>
<dbReference type="GeneTree" id="ENSGT00940000162906"/>
<keyword evidence="4" id="KW-1185">Reference proteome</keyword>
<name>A0A8C2SX83_COTJA</name>
<proteinExistence type="predicted"/>
<dbReference type="InterPro" id="IPR016186">
    <property type="entry name" value="C-type_lectin-like/link_sf"/>
</dbReference>
<dbReference type="InterPro" id="IPR050111">
    <property type="entry name" value="C-type_lectin/snaclec_domain"/>
</dbReference>
<dbReference type="PROSITE" id="PS50041">
    <property type="entry name" value="C_TYPE_LECTIN_2"/>
    <property type="match status" value="1"/>
</dbReference>
<feature type="domain" description="C-type lectin" evidence="2">
    <location>
        <begin position="126"/>
        <end position="229"/>
    </location>
</feature>
<evidence type="ECO:0000259" key="2">
    <source>
        <dbReference type="PROSITE" id="PS50041"/>
    </source>
</evidence>
<dbReference type="PANTHER" id="PTHR22803">
    <property type="entry name" value="MANNOSE, PHOSPHOLIPASE, LECTIN RECEPTOR RELATED"/>
    <property type="match status" value="1"/>
</dbReference>
<evidence type="ECO:0000313" key="4">
    <source>
        <dbReference type="Proteomes" id="UP000694412"/>
    </source>
</evidence>
<dbReference type="Ensembl" id="ENSCJPT00005008452.1">
    <property type="protein sequence ID" value="ENSCJPP00005005163.1"/>
    <property type="gene ID" value="ENSCJPG00005004988.1"/>
</dbReference>
<dbReference type="SUPFAM" id="SSF56436">
    <property type="entry name" value="C-type lectin-like"/>
    <property type="match status" value="1"/>
</dbReference>
<reference evidence="3" key="2">
    <citation type="submission" date="2025-09" db="UniProtKB">
        <authorList>
            <consortium name="Ensembl"/>
        </authorList>
    </citation>
    <scope>IDENTIFICATION</scope>
</reference>
<protein>
    <submittedName>
        <fullName evidence="3">C-type lectin domain family 4 member G-like</fullName>
    </submittedName>
</protein>
<sequence>MGLWGLWGYGVYGGDMGLWGYGGGDGVMGLWGAVTWCYGAMGTWGAVMWGYGAVVTVRRPTGSALDVGLAMLEGNQTELKKRVSGQMVSVWKERSTTRNALNELLHGMWVRNSSWCRVCPIGWRFNGGSCYHVGSGSVGWAQAQGNCRDSGAQLVVIGDAKEQEFLTSLAPQHETWIGLHDRSTEGSFQWVDGSNLSFRNWRWGQPDEAGGGEDCVAMDNRGMWGDRPCAVSLGGWVCERPWGC</sequence>
<dbReference type="PROSITE" id="PS00615">
    <property type="entry name" value="C_TYPE_LECTIN_1"/>
    <property type="match status" value="1"/>
</dbReference>
<reference evidence="3" key="1">
    <citation type="submission" date="2025-08" db="UniProtKB">
        <authorList>
            <consortium name="Ensembl"/>
        </authorList>
    </citation>
    <scope>IDENTIFICATION</scope>
</reference>
<dbReference type="SMART" id="SM00034">
    <property type="entry name" value="CLECT"/>
    <property type="match status" value="1"/>
</dbReference>
<dbReference type="InterPro" id="IPR018378">
    <property type="entry name" value="C-type_lectin_CS"/>
</dbReference>
<dbReference type="Gene3D" id="3.10.100.10">
    <property type="entry name" value="Mannose-Binding Protein A, subunit A"/>
    <property type="match status" value="1"/>
</dbReference>
<accession>A0A8C2SX83</accession>
<keyword evidence="1" id="KW-1015">Disulfide bond</keyword>
<dbReference type="InterPro" id="IPR001304">
    <property type="entry name" value="C-type_lectin-like"/>
</dbReference>
<dbReference type="Proteomes" id="UP000694412">
    <property type="component" value="Unassembled WGS sequence"/>
</dbReference>
<dbReference type="InterPro" id="IPR016187">
    <property type="entry name" value="CTDL_fold"/>
</dbReference>